<sequence>MEFAQLFDMPYLIFSLLIFAGTLIFVIQVCLSFIGVGIDTEGTGLCDLGASDFSFKFFSLMSIASFSMVGGTAGLYTITRFDEPGAVAIILALAVTCVAGLGMAYIVHKLRATILKLQSEGTVDIANAVGKTAKVYLSIKPNQMGKVEVDVQGRRKYIDAVAEDSSAEFLTGSLVKIVSSRDGNLLVVAKQE</sequence>
<feature type="transmembrane region" description="Helical" evidence="1">
    <location>
        <begin position="85"/>
        <end position="107"/>
    </location>
</feature>
<evidence type="ECO:0000313" key="2">
    <source>
        <dbReference type="EMBL" id="SFP21910.1"/>
    </source>
</evidence>
<dbReference type="OrthoDB" id="662536at2"/>
<feature type="transmembrane region" description="Helical" evidence="1">
    <location>
        <begin position="57"/>
        <end position="79"/>
    </location>
</feature>
<keyword evidence="1" id="KW-0812">Transmembrane</keyword>
<accession>A0A662ZHH7</accession>
<reference evidence="2 3" key="1">
    <citation type="submission" date="2016-10" db="EMBL/GenBank/DDBJ databases">
        <authorList>
            <person name="Varghese N."/>
            <person name="Submissions S."/>
        </authorList>
    </citation>
    <scope>NUCLEOTIDE SEQUENCE [LARGE SCALE GENOMIC DNA]</scope>
    <source>
        <strain evidence="2 3">DSM 1361</strain>
    </source>
</reference>
<protein>
    <recommendedName>
        <fullName evidence="4">NfeD-like C-terminal, partner-binding</fullName>
    </recommendedName>
</protein>
<evidence type="ECO:0000313" key="3">
    <source>
        <dbReference type="Proteomes" id="UP000243745"/>
    </source>
</evidence>
<organism evidence="2 3">
    <name type="scientific">Ruminobacter amylophilus</name>
    <dbReference type="NCBI Taxonomy" id="867"/>
    <lineage>
        <taxon>Bacteria</taxon>
        <taxon>Pseudomonadati</taxon>
        <taxon>Pseudomonadota</taxon>
        <taxon>Gammaproteobacteria</taxon>
        <taxon>Aeromonadales</taxon>
        <taxon>Succinivibrionaceae</taxon>
        <taxon>Ruminobacter</taxon>
    </lineage>
</organism>
<dbReference type="RefSeq" id="WP_031579383.1">
    <property type="nucleotide sequence ID" value="NZ_FOXF01000009.1"/>
</dbReference>
<keyword evidence="1" id="KW-1133">Transmembrane helix</keyword>
<gene>
    <name evidence="2" type="ORF">SAMN02910344_00779</name>
</gene>
<evidence type="ECO:0000256" key="1">
    <source>
        <dbReference type="SAM" id="Phobius"/>
    </source>
</evidence>
<dbReference type="EMBL" id="FOXF01000009">
    <property type="protein sequence ID" value="SFP21910.1"/>
    <property type="molecule type" value="Genomic_DNA"/>
</dbReference>
<dbReference type="InterPro" id="IPR012340">
    <property type="entry name" value="NA-bd_OB-fold"/>
</dbReference>
<feature type="transmembrane region" description="Helical" evidence="1">
    <location>
        <begin position="12"/>
        <end position="36"/>
    </location>
</feature>
<evidence type="ECO:0008006" key="4">
    <source>
        <dbReference type="Google" id="ProtNLM"/>
    </source>
</evidence>
<dbReference type="Proteomes" id="UP000243745">
    <property type="component" value="Unassembled WGS sequence"/>
</dbReference>
<keyword evidence="3" id="KW-1185">Reference proteome</keyword>
<proteinExistence type="predicted"/>
<keyword evidence="1" id="KW-0472">Membrane</keyword>
<name>A0A662ZHH7_9GAMM</name>
<dbReference type="Gene3D" id="2.40.50.140">
    <property type="entry name" value="Nucleic acid-binding proteins"/>
    <property type="match status" value="1"/>
</dbReference>
<dbReference type="AlphaFoldDB" id="A0A662ZHH7"/>